<dbReference type="InterPro" id="IPR054862">
    <property type="entry name" value="DNA_prot_starvation"/>
</dbReference>
<dbReference type="PRINTS" id="PR01346">
    <property type="entry name" value="HELNAPAPROT"/>
</dbReference>
<keyword evidence="4" id="KW-0560">Oxidoreductase</keyword>
<evidence type="ECO:0000256" key="1">
    <source>
        <dbReference type="ARBA" id="ARBA00009497"/>
    </source>
</evidence>
<dbReference type="GeneID" id="76630912"/>
<evidence type="ECO:0000256" key="2">
    <source>
        <dbReference type="RuleBase" id="RU003875"/>
    </source>
</evidence>
<dbReference type="GO" id="GO:0016491">
    <property type="term" value="F:oxidoreductase activity"/>
    <property type="evidence" value="ECO:0007669"/>
    <property type="project" value="UniProtKB-KW"/>
</dbReference>
<dbReference type="PIRSF" id="PIRSF005900">
    <property type="entry name" value="Dps"/>
    <property type="match status" value="1"/>
</dbReference>
<dbReference type="AlphaFoldDB" id="A0ABD5W0I6"/>
<evidence type="ECO:0000313" key="5">
    <source>
        <dbReference type="Proteomes" id="UP001596445"/>
    </source>
</evidence>
<keyword evidence="5" id="KW-1185">Reference proteome</keyword>
<dbReference type="CDD" id="cd01043">
    <property type="entry name" value="DPS"/>
    <property type="match status" value="1"/>
</dbReference>
<dbReference type="RefSeq" id="WP_267161574.1">
    <property type="nucleotide sequence ID" value="NZ_CP112972.1"/>
</dbReference>
<evidence type="ECO:0000259" key="3">
    <source>
        <dbReference type="Pfam" id="PF00210"/>
    </source>
</evidence>
<comment type="caution">
    <text evidence="4">The sequence shown here is derived from an EMBL/GenBank/DDBJ whole genome shotgun (WGS) entry which is preliminary data.</text>
</comment>
<accession>A0ABD5W0I6</accession>
<dbReference type="InterPro" id="IPR009078">
    <property type="entry name" value="Ferritin-like_SF"/>
</dbReference>
<dbReference type="NCBIfam" id="NF041388">
    <property type="entry name" value="DNAstvprot_Halo"/>
    <property type="match status" value="1"/>
</dbReference>
<proteinExistence type="inferred from homology"/>
<organism evidence="4 5">
    <name type="scientific">Halovenus salina</name>
    <dbReference type="NCBI Taxonomy" id="1510225"/>
    <lineage>
        <taxon>Archaea</taxon>
        <taxon>Methanobacteriati</taxon>
        <taxon>Methanobacteriota</taxon>
        <taxon>Stenosarchaea group</taxon>
        <taxon>Halobacteria</taxon>
        <taxon>Halobacteriales</taxon>
        <taxon>Haloarculaceae</taxon>
        <taxon>Halovenus</taxon>
    </lineage>
</organism>
<dbReference type="InterPro" id="IPR008331">
    <property type="entry name" value="Ferritin_DPS_dom"/>
</dbReference>
<dbReference type="PANTHER" id="PTHR42932">
    <property type="entry name" value="GENERAL STRESS PROTEIN 20U"/>
    <property type="match status" value="1"/>
</dbReference>
<reference evidence="4 5" key="1">
    <citation type="journal article" date="2019" name="Int. J. Syst. Evol. Microbiol.">
        <title>The Global Catalogue of Microorganisms (GCM) 10K type strain sequencing project: providing services to taxonomists for standard genome sequencing and annotation.</title>
        <authorList>
            <consortium name="The Broad Institute Genomics Platform"/>
            <consortium name="The Broad Institute Genome Sequencing Center for Infectious Disease"/>
            <person name="Wu L."/>
            <person name="Ma J."/>
        </authorList>
    </citation>
    <scope>NUCLEOTIDE SEQUENCE [LARGE SCALE GENOMIC DNA]</scope>
    <source>
        <strain evidence="4 5">JCM 30072</strain>
    </source>
</reference>
<sequence>MSTQKTVQQEADTVEENALRLAPEKAEQIIDALNTDLADAYVLYHQLHKHHWNVEGAEFLDIHVFLQEVYEDVEDAADELAERLQALGGVPNASMTTLAEEATVEAEDEDVYDIRTSLHNDLEMMGDIIESYREHIELAAGLGDHATAQMLREQLETIEEHTHHVEHYLEDDTLVLDSATHAE</sequence>
<evidence type="ECO:0000313" key="4">
    <source>
        <dbReference type="EMBL" id="MFC7058840.1"/>
    </source>
</evidence>
<dbReference type="EC" id="1.16.-.-" evidence="4"/>
<dbReference type="SUPFAM" id="SSF47240">
    <property type="entry name" value="Ferritin-like"/>
    <property type="match status" value="1"/>
</dbReference>
<dbReference type="Gene3D" id="1.20.1260.10">
    <property type="match status" value="1"/>
</dbReference>
<dbReference type="Proteomes" id="UP001596445">
    <property type="component" value="Unassembled WGS sequence"/>
</dbReference>
<dbReference type="Pfam" id="PF00210">
    <property type="entry name" value="Ferritin"/>
    <property type="match status" value="1"/>
</dbReference>
<gene>
    <name evidence="4" type="primary">dpsA</name>
    <name evidence="4" type="ORF">ACFQQG_12550</name>
</gene>
<dbReference type="EMBL" id="JBHSZI010000001">
    <property type="protein sequence ID" value="MFC7058840.1"/>
    <property type="molecule type" value="Genomic_DNA"/>
</dbReference>
<comment type="similarity">
    <text evidence="1 2">Belongs to the Dps family.</text>
</comment>
<name>A0ABD5W0I6_9EURY</name>
<protein>
    <submittedName>
        <fullName evidence="4">DNA starvation/stationary phase protection protein DpsA</fullName>
        <ecNumber evidence="4">1.16.-.-</ecNumber>
    </submittedName>
</protein>
<dbReference type="PANTHER" id="PTHR42932:SF1">
    <property type="entry name" value="GENERAL STRESS PROTEIN 20U"/>
    <property type="match status" value="1"/>
</dbReference>
<dbReference type="InterPro" id="IPR012347">
    <property type="entry name" value="Ferritin-like"/>
</dbReference>
<dbReference type="InterPro" id="IPR002177">
    <property type="entry name" value="DPS_DNA-bd"/>
</dbReference>
<feature type="domain" description="Ferritin/DPS" evidence="3">
    <location>
        <begin position="30"/>
        <end position="172"/>
    </location>
</feature>